<dbReference type="AlphaFoldDB" id="A0A3Q7FYL7"/>
<keyword evidence="5" id="KW-0539">Nucleus</keyword>
<evidence type="ECO:0000256" key="4">
    <source>
        <dbReference type="ARBA" id="ARBA00023163"/>
    </source>
</evidence>
<reference evidence="7" key="2">
    <citation type="submission" date="2019-01" db="UniProtKB">
        <authorList>
            <consortium name="EnsemblPlants"/>
        </authorList>
    </citation>
    <scope>IDENTIFICATION</scope>
    <source>
        <strain evidence="7">cv. Heinz 1706</strain>
    </source>
</reference>
<name>A0A3Q7FYL7_SOLLC</name>
<dbReference type="InParanoid" id="A0A3Q7FYL7"/>
<evidence type="ECO:0000313" key="7">
    <source>
        <dbReference type="EnsemblPlants" id="Solyc04g009435.1.1"/>
    </source>
</evidence>
<dbReference type="PANTHER" id="PTHR31744">
    <property type="entry name" value="PROTEIN CUP-SHAPED COTYLEDON 2-RELATED"/>
    <property type="match status" value="1"/>
</dbReference>
<proteinExistence type="predicted"/>
<dbReference type="STRING" id="4081.A0A3Q7FYL7"/>
<reference evidence="7" key="1">
    <citation type="journal article" date="2012" name="Nature">
        <title>The tomato genome sequence provides insights into fleshy fruit evolution.</title>
        <authorList>
            <consortium name="Tomato Genome Consortium"/>
        </authorList>
    </citation>
    <scope>NUCLEOTIDE SEQUENCE [LARGE SCALE GENOMIC DNA]</scope>
    <source>
        <strain evidence="7">cv. Heinz 1706</strain>
    </source>
</reference>
<feature type="domain" description="NAC" evidence="6">
    <location>
        <begin position="77"/>
        <end position="225"/>
    </location>
</feature>
<evidence type="ECO:0000259" key="6">
    <source>
        <dbReference type="PROSITE" id="PS51005"/>
    </source>
</evidence>
<dbReference type="GO" id="GO:0010150">
    <property type="term" value="P:leaf senescence"/>
    <property type="evidence" value="ECO:0007669"/>
    <property type="project" value="UniProtKB-ARBA"/>
</dbReference>
<dbReference type="EnsemblPlants" id="Solyc04g009435.1.1">
    <property type="protein sequence ID" value="Solyc04g009435.1.1"/>
    <property type="gene ID" value="Solyc04g009435.1"/>
</dbReference>
<dbReference type="Gene3D" id="2.170.150.80">
    <property type="entry name" value="NAC domain"/>
    <property type="match status" value="1"/>
</dbReference>
<evidence type="ECO:0000256" key="5">
    <source>
        <dbReference type="ARBA" id="ARBA00023242"/>
    </source>
</evidence>
<dbReference type="PaxDb" id="4081-Solyc04g009440.2.1"/>
<dbReference type="GO" id="GO:0006355">
    <property type="term" value="P:regulation of DNA-templated transcription"/>
    <property type="evidence" value="ECO:0007669"/>
    <property type="project" value="InterPro"/>
</dbReference>
<keyword evidence="3" id="KW-0238">DNA-binding</keyword>
<dbReference type="FunFam" id="2.170.150.80:FF:000004">
    <property type="entry name" value="NAC transcription factor"/>
    <property type="match status" value="1"/>
</dbReference>
<keyword evidence="8" id="KW-1185">Reference proteome</keyword>
<dbReference type="SUPFAM" id="SSF101941">
    <property type="entry name" value="NAC domain"/>
    <property type="match status" value="1"/>
</dbReference>
<dbReference type="Gramene" id="Solyc04g009435.1.1">
    <property type="protein sequence ID" value="Solyc04g009435.1.1"/>
    <property type="gene ID" value="Solyc04g009435.1"/>
</dbReference>
<dbReference type="PROSITE" id="PS51005">
    <property type="entry name" value="NAC"/>
    <property type="match status" value="1"/>
</dbReference>
<dbReference type="Pfam" id="PF02365">
    <property type="entry name" value="NAM"/>
    <property type="match status" value="1"/>
</dbReference>
<dbReference type="InterPro" id="IPR003441">
    <property type="entry name" value="NAC-dom"/>
</dbReference>
<evidence type="ECO:0000256" key="1">
    <source>
        <dbReference type="ARBA" id="ARBA00004123"/>
    </source>
</evidence>
<dbReference type="InterPro" id="IPR036093">
    <property type="entry name" value="NAC_dom_sf"/>
</dbReference>
<dbReference type="GO" id="GO:0005634">
    <property type="term" value="C:nucleus"/>
    <property type="evidence" value="ECO:0007669"/>
    <property type="project" value="UniProtKB-SubCell"/>
</dbReference>
<evidence type="ECO:0000256" key="2">
    <source>
        <dbReference type="ARBA" id="ARBA00023015"/>
    </source>
</evidence>
<dbReference type="OMA" id="VERKPMV"/>
<dbReference type="PANTHER" id="PTHR31744:SF233">
    <property type="entry name" value="NAC DOMAIN-CONTAINING PROTEIN 72-LIKE"/>
    <property type="match status" value="1"/>
</dbReference>
<evidence type="ECO:0000256" key="3">
    <source>
        <dbReference type="ARBA" id="ARBA00023125"/>
    </source>
</evidence>
<organism evidence="7">
    <name type="scientific">Solanum lycopersicum</name>
    <name type="common">Tomato</name>
    <name type="synonym">Lycopersicon esculentum</name>
    <dbReference type="NCBI Taxonomy" id="4081"/>
    <lineage>
        <taxon>Eukaryota</taxon>
        <taxon>Viridiplantae</taxon>
        <taxon>Streptophyta</taxon>
        <taxon>Embryophyta</taxon>
        <taxon>Tracheophyta</taxon>
        <taxon>Spermatophyta</taxon>
        <taxon>Magnoliopsida</taxon>
        <taxon>eudicotyledons</taxon>
        <taxon>Gunneridae</taxon>
        <taxon>Pentapetalae</taxon>
        <taxon>asterids</taxon>
        <taxon>lamiids</taxon>
        <taxon>Solanales</taxon>
        <taxon>Solanaceae</taxon>
        <taxon>Solanoideae</taxon>
        <taxon>Solaneae</taxon>
        <taxon>Solanum</taxon>
        <taxon>Solanum subgen. Lycopersicon</taxon>
    </lineage>
</organism>
<evidence type="ECO:0000313" key="8">
    <source>
        <dbReference type="Proteomes" id="UP000004994"/>
    </source>
</evidence>
<protein>
    <recommendedName>
        <fullName evidence="6">NAC domain-containing protein</fullName>
    </recommendedName>
</protein>
<dbReference type="GO" id="GO:0043565">
    <property type="term" value="F:sequence-specific DNA binding"/>
    <property type="evidence" value="ECO:0007669"/>
    <property type="project" value="UniProtKB-ARBA"/>
</dbReference>
<dbReference type="Proteomes" id="UP000004994">
    <property type="component" value="Chromosome 4"/>
</dbReference>
<keyword evidence="2" id="KW-0805">Transcription regulation</keyword>
<keyword evidence="4" id="KW-0804">Transcription</keyword>
<accession>A0A3Q7FYL7</accession>
<comment type="subcellular location">
    <subcellularLocation>
        <location evidence="1">Nucleus</location>
    </subcellularLocation>
</comment>
<sequence>MRKWSPASDESSDKIICTRGRIFTGAGAATNREKKTEEDKRKIYRIRIERKGEVKLRRVRISKEMNKGANGNQQLELPAGFRFHPTDDELVQHYLCRKCAGQSIAVSIIAEIDLYKFDPWQLPEKALYGEKEWYFFSPRDRKYPNGSRPNRAAGTGYWKATGADKPVGKPKTLGIKKALVFYAGKAPRGIKTNWIMHEYRLANVDRSAGKNNNLRKGTLEKHYNVDNKETTSFGEFDEEIKPKILPTQLAPMPPRPRSTPANDYFYFESSESMTRMHTTNSSSGSEHVLSPCDKETLILSSFRYILVSADSSVTVNAPPNGLQASMYLEFLQDVLLYNWGSGALGFSYGPL</sequence>